<dbReference type="OrthoDB" id="514817at2"/>
<accession>D3EPL0</accession>
<feature type="transmembrane region" description="Helical" evidence="1">
    <location>
        <begin position="126"/>
        <end position="144"/>
    </location>
</feature>
<keyword evidence="1" id="KW-0472">Membrane</keyword>
<keyword evidence="3" id="KW-1185">Reference proteome</keyword>
<dbReference type="Proteomes" id="UP000001405">
    <property type="component" value="Chromosome"/>
</dbReference>
<name>D3EPL0_ATETH</name>
<feature type="transmembrane region" description="Helical" evidence="1">
    <location>
        <begin position="150"/>
        <end position="168"/>
    </location>
</feature>
<organism evidence="3">
    <name type="scientific">Atelocyanobacterium thalassa (isolate ALOHA)</name>
    <dbReference type="NCBI Taxonomy" id="1453429"/>
    <lineage>
        <taxon>Bacteria</taxon>
        <taxon>Bacillati</taxon>
        <taxon>Cyanobacteriota</taxon>
        <taxon>Cyanophyceae</taxon>
        <taxon>Oscillatoriophycideae</taxon>
        <taxon>Chroococcales</taxon>
        <taxon>Aphanothecaceae</taxon>
        <taxon>Candidatus Atelocyanobacterium</taxon>
        <taxon>Candidatus Atelocyanobacterium thalassae</taxon>
    </lineage>
</organism>
<reference evidence="2 3" key="1">
    <citation type="journal article" date="2010" name="Nature">
        <title>Metabolic streamlining in an open-ocean nitrogen-fixing cyanobacterium.</title>
        <authorList>
            <person name="Tripp H.J."/>
            <person name="Bench S.R."/>
            <person name="Turk K.A."/>
            <person name="Foster R.A."/>
            <person name="Desany B.A."/>
            <person name="Niazi F."/>
            <person name="Affourtit J.P."/>
            <person name="Zehr J.P."/>
        </authorList>
    </citation>
    <scope>NUCLEOTIDE SEQUENCE [LARGE SCALE GENOMIC DNA]</scope>
    <source>
        <strain evidence="3">ALOHA</strain>
    </source>
</reference>
<sequence>MILLLFFFAEVNSVYQLTINEDWCSKILCLTISIMCLEQGRMAIVDLKKIKISKKYLKNPQLDNFLIVTSITIATELLGFYLVSFSQDWSIIIILISLIFFNSFAKVNILTSRKILIEYYGVSQRIFVLAANYFGLGIATLKIFGFFPEVMSVILFSMTSIYIVIKYSSNLLSNSINI</sequence>
<proteinExistence type="predicted"/>
<protein>
    <submittedName>
        <fullName evidence="2">Uncharacterized protein</fullName>
    </submittedName>
</protein>
<keyword evidence="1" id="KW-1133">Transmembrane helix</keyword>
<dbReference type="EMBL" id="CP001842">
    <property type="protein sequence ID" value="ADB95410.1"/>
    <property type="molecule type" value="Genomic_DNA"/>
</dbReference>
<evidence type="ECO:0000256" key="1">
    <source>
        <dbReference type="SAM" id="Phobius"/>
    </source>
</evidence>
<feature type="transmembrane region" description="Helical" evidence="1">
    <location>
        <begin position="65"/>
        <end position="83"/>
    </location>
</feature>
<dbReference type="HOGENOM" id="CLU_113746_0_0_3"/>
<dbReference type="RefSeq" id="WP_012954097.1">
    <property type="nucleotide sequence ID" value="NC_013771.1"/>
</dbReference>
<keyword evidence="1" id="KW-0812">Transmembrane</keyword>
<dbReference type="AlphaFoldDB" id="D3EPL0"/>
<feature type="transmembrane region" description="Helical" evidence="1">
    <location>
        <begin position="89"/>
        <end position="105"/>
    </location>
</feature>
<dbReference type="KEGG" id="cyu:UCYN_07140"/>
<evidence type="ECO:0000313" key="3">
    <source>
        <dbReference type="Proteomes" id="UP000001405"/>
    </source>
</evidence>
<evidence type="ECO:0000313" key="2">
    <source>
        <dbReference type="EMBL" id="ADB95410.1"/>
    </source>
</evidence>
<gene>
    <name evidence="2" type="ordered locus">UCYN_07140</name>
</gene>